<comment type="caution">
    <text evidence="2">The sequence shown here is derived from an EMBL/GenBank/DDBJ whole genome shotgun (WGS) entry which is preliminary data.</text>
</comment>
<evidence type="ECO:0000313" key="2">
    <source>
        <dbReference type="EMBL" id="KWX02019.1"/>
    </source>
</evidence>
<reference evidence="3" key="1">
    <citation type="submission" date="2015-04" db="EMBL/GenBank/DDBJ databases">
        <title>Physiological reanalysis, assessment of diazotrophy, and genome sequences of multiple isolates of Streptomyces thermoautotrophicus.</title>
        <authorList>
            <person name="MacKellar D.C."/>
            <person name="Lieber L."/>
            <person name="Norman J."/>
            <person name="Bolger A."/>
            <person name="Tobin C."/>
            <person name="Murray J.W."/>
            <person name="Chang R."/>
            <person name="Ford T."/>
            <person name="Nguyen P.Q."/>
            <person name="Woodward J."/>
            <person name="Permingeat H."/>
            <person name="Joshi N.S."/>
            <person name="Silver P.A."/>
            <person name="Usadel B."/>
            <person name="Rutherford A.W."/>
            <person name="Friesen M."/>
            <person name="Prell J."/>
        </authorList>
    </citation>
    <scope>NUCLEOTIDE SEQUENCE [LARGE SCALE GENOMIC DNA]</scope>
    <source>
        <strain evidence="3">H1</strain>
    </source>
</reference>
<evidence type="ECO:0000313" key="3">
    <source>
        <dbReference type="Proteomes" id="UP000070188"/>
    </source>
</evidence>
<feature type="region of interest" description="Disordered" evidence="1">
    <location>
        <begin position="1"/>
        <end position="62"/>
    </location>
</feature>
<name>A0A132MVX9_9ACTN</name>
<keyword evidence="3" id="KW-1185">Reference proteome</keyword>
<proteinExistence type="predicted"/>
<dbReference type="Proteomes" id="UP000070188">
    <property type="component" value="Unassembled WGS sequence"/>
</dbReference>
<protein>
    <submittedName>
        <fullName evidence="2">Uncharacterized protein</fullName>
    </submittedName>
</protein>
<organism evidence="2 3">
    <name type="scientific">Carbonactinospora thermoautotrophica</name>
    <dbReference type="NCBI Taxonomy" id="1469144"/>
    <lineage>
        <taxon>Bacteria</taxon>
        <taxon>Bacillati</taxon>
        <taxon>Actinomycetota</taxon>
        <taxon>Actinomycetes</taxon>
        <taxon>Kitasatosporales</taxon>
        <taxon>Carbonactinosporaceae</taxon>
        <taxon>Carbonactinospora</taxon>
    </lineage>
</organism>
<accession>A0A132MVX9</accession>
<dbReference type="EMBL" id="LAXD01000001">
    <property type="protein sequence ID" value="KWX02019.1"/>
    <property type="molecule type" value="Genomic_DNA"/>
</dbReference>
<sequence>MDWLCGAPRNPFIRGRHQAWTPDPVRPGHHTQSQSVTRSCRPPESSPLTRSGVGCSTGARPR</sequence>
<evidence type="ECO:0000256" key="1">
    <source>
        <dbReference type="SAM" id="MobiDB-lite"/>
    </source>
</evidence>
<gene>
    <name evidence="2" type="ORF">LI90_3055</name>
</gene>
<dbReference type="AlphaFoldDB" id="A0A132MVX9"/>